<dbReference type="PANTHER" id="PTHR34390">
    <property type="entry name" value="UPF0442 PROTEIN YJJB-RELATED"/>
    <property type="match status" value="1"/>
</dbReference>
<reference evidence="10" key="1">
    <citation type="journal article" date="2019" name="Int. J. Syst. Evol. Microbiol.">
        <title>The Global Catalogue of Microorganisms (GCM) 10K type strain sequencing project: providing services to taxonomists for standard genome sequencing and annotation.</title>
        <authorList>
            <consortium name="The Broad Institute Genomics Platform"/>
            <consortium name="The Broad Institute Genome Sequencing Center for Infectious Disease"/>
            <person name="Wu L."/>
            <person name="Ma J."/>
        </authorList>
    </citation>
    <scope>NUCLEOTIDE SEQUENCE [LARGE SCALE GENOMIC DNA]</scope>
    <source>
        <strain evidence="10">CCUG 54939</strain>
    </source>
</reference>
<feature type="transmembrane region" description="Helical" evidence="7">
    <location>
        <begin position="173"/>
        <end position="195"/>
    </location>
</feature>
<feature type="transmembrane region" description="Helical" evidence="7">
    <location>
        <begin position="233"/>
        <end position="253"/>
    </location>
</feature>
<proteinExistence type="inferred from homology"/>
<keyword evidence="2" id="KW-1003">Cell membrane</keyword>
<dbReference type="InterPro" id="IPR050539">
    <property type="entry name" value="ThrE_Dicarb/AminoAcid_Exp"/>
</dbReference>
<evidence type="ECO:0000256" key="5">
    <source>
        <dbReference type="ARBA" id="ARBA00023136"/>
    </source>
</evidence>
<evidence type="ECO:0000256" key="2">
    <source>
        <dbReference type="ARBA" id="ARBA00022475"/>
    </source>
</evidence>
<dbReference type="PANTHER" id="PTHR34390:SF2">
    <property type="entry name" value="SUCCINATE TRANSPORTER SUBUNIT YJJP-RELATED"/>
    <property type="match status" value="1"/>
</dbReference>
<keyword evidence="10" id="KW-1185">Reference proteome</keyword>
<dbReference type="Proteomes" id="UP001595692">
    <property type="component" value="Unassembled WGS sequence"/>
</dbReference>
<evidence type="ECO:0000256" key="1">
    <source>
        <dbReference type="ARBA" id="ARBA00004651"/>
    </source>
</evidence>
<sequence length="263" mass="28952">MPQHKILTREEQTDVTRVLVKTAQMLASCGAESRIIEQTTCRLGHALGVESVEMAITPSAIILTTLNHGSCITTTRRIHEFGIHMQVLCEIQRICILAEKRLLENTVEVRARLDAIKPFRYNRWLVVLMIGLSCGSFSLLFGGDWPVFFITSLASSVAMAVRQEIAYRHFSPLLNFAATAFVATVIASMATLFNLGKQPELAMAASVLLLVPGFPLINAVLDVVKGYYNMGLARWLTATMLTLSATTGIVLAMKLTGVWGWQP</sequence>
<keyword evidence="3 7" id="KW-0812">Transmembrane</keyword>
<comment type="subcellular location">
    <subcellularLocation>
        <location evidence="1">Cell membrane</location>
        <topology evidence="1">Multi-pass membrane protein</topology>
    </subcellularLocation>
</comment>
<keyword evidence="5 7" id="KW-0472">Membrane</keyword>
<comment type="similarity">
    <text evidence="6">Belongs to the ThrE exporter (TC 2.A.79) family.</text>
</comment>
<protein>
    <submittedName>
        <fullName evidence="9">Threonine/serine exporter ThrE family protein</fullName>
    </submittedName>
</protein>
<dbReference type="EMBL" id="JBHSAF010000006">
    <property type="protein sequence ID" value="MFC3913126.1"/>
    <property type="molecule type" value="Genomic_DNA"/>
</dbReference>
<feature type="transmembrane region" description="Helical" evidence="7">
    <location>
        <begin position="121"/>
        <end position="139"/>
    </location>
</feature>
<organism evidence="9 10">
    <name type="scientific">Pseudaeromonas sharmana</name>
    <dbReference type="NCBI Taxonomy" id="328412"/>
    <lineage>
        <taxon>Bacteria</taxon>
        <taxon>Pseudomonadati</taxon>
        <taxon>Pseudomonadota</taxon>
        <taxon>Gammaproteobacteria</taxon>
        <taxon>Aeromonadales</taxon>
        <taxon>Aeromonadaceae</taxon>
        <taxon>Pseudaeromonas</taxon>
    </lineage>
</organism>
<evidence type="ECO:0000313" key="10">
    <source>
        <dbReference type="Proteomes" id="UP001595692"/>
    </source>
</evidence>
<evidence type="ECO:0000256" key="7">
    <source>
        <dbReference type="SAM" id="Phobius"/>
    </source>
</evidence>
<evidence type="ECO:0000256" key="4">
    <source>
        <dbReference type="ARBA" id="ARBA00022989"/>
    </source>
</evidence>
<evidence type="ECO:0000313" key="9">
    <source>
        <dbReference type="EMBL" id="MFC3913126.1"/>
    </source>
</evidence>
<accession>A0ABV8CLR9</accession>
<dbReference type="InterPro" id="IPR010619">
    <property type="entry name" value="ThrE-like_N"/>
</dbReference>
<evidence type="ECO:0000256" key="6">
    <source>
        <dbReference type="ARBA" id="ARBA00034125"/>
    </source>
</evidence>
<feature type="domain" description="Threonine/serine exporter-like N-terminal" evidence="8">
    <location>
        <begin position="18"/>
        <end position="255"/>
    </location>
</feature>
<evidence type="ECO:0000256" key="3">
    <source>
        <dbReference type="ARBA" id="ARBA00022692"/>
    </source>
</evidence>
<feature type="transmembrane region" description="Helical" evidence="7">
    <location>
        <begin position="201"/>
        <end position="221"/>
    </location>
</feature>
<dbReference type="RefSeq" id="WP_377151363.1">
    <property type="nucleotide sequence ID" value="NZ_JBHSAF010000006.1"/>
</dbReference>
<keyword evidence="4 7" id="KW-1133">Transmembrane helix</keyword>
<name>A0ABV8CLR9_9GAMM</name>
<dbReference type="Pfam" id="PF06738">
    <property type="entry name" value="ThrE"/>
    <property type="match status" value="1"/>
</dbReference>
<gene>
    <name evidence="9" type="ORF">ACFOSS_06540</name>
</gene>
<evidence type="ECO:0000259" key="8">
    <source>
        <dbReference type="Pfam" id="PF06738"/>
    </source>
</evidence>
<comment type="caution">
    <text evidence="9">The sequence shown here is derived from an EMBL/GenBank/DDBJ whole genome shotgun (WGS) entry which is preliminary data.</text>
</comment>